<accession>A0A3B0CL62</accession>
<dbReference type="PANTHER" id="PTHR37536:SF1">
    <property type="entry name" value="ASPERGILLOPEPSIN, PUTAITVE (AFU_ORTHOLOGUE AFUA_7G01200)"/>
    <property type="match status" value="1"/>
</dbReference>
<evidence type="ECO:0000313" key="3">
    <source>
        <dbReference type="Proteomes" id="UP000282311"/>
    </source>
</evidence>
<protein>
    <recommendedName>
        <fullName evidence="4">Peptidase A4 family protein</fullName>
    </recommendedName>
</protein>
<evidence type="ECO:0000256" key="1">
    <source>
        <dbReference type="SAM" id="MobiDB-lite"/>
    </source>
</evidence>
<feature type="region of interest" description="Disordered" evidence="1">
    <location>
        <begin position="1"/>
        <end position="20"/>
    </location>
</feature>
<keyword evidence="3" id="KW-1185">Reference proteome</keyword>
<dbReference type="GO" id="GO:0070007">
    <property type="term" value="F:glutamic-type endopeptidase activity"/>
    <property type="evidence" value="ECO:0007669"/>
    <property type="project" value="InterPro"/>
</dbReference>
<sequence length="236" mass="26535">MTRTNKKAAPCKPASSSVQTKLQVRPGWTSTNWSGYAIRKTRRNAYRSISASWTVPRVRLSPTNRFSSVWLGIDGFRNTSLIQTGTEQDVINGKAVYYAWWEILPKAETKIRLPVSANDRMYARIAKISGNRWLIVLTNRTKGWTFRKVATYKGPASTVEWIMEAPSVNGLITPLARYTTFAFTRCRANGIRPLLKRANRGTMVQEGRTVSTPSLPNRNRDGFSVAYGASRPLSSK</sequence>
<dbReference type="RefSeq" id="WP_120746309.1">
    <property type="nucleotide sequence ID" value="NZ_RBAH01000003.1"/>
</dbReference>
<evidence type="ECO:0000313" key="2">
    <source>
        <dbReference type="EMBL" id="RKN85942.1"/>
    </source>
</evidence>
<dbReference type="SUPFAM" id="SSF49899">
    <property type="entry name" value="Concanavalin A-like lectins/glucanases"/>
    <property type="match status" value="1"/>
</dbReference>
<organism evidence="2 3">
    <name type="scientific">Paenibacillus ginsengarvi</name>
    <dbReference type="NCBI Taxonomy" id="400777"/>
    <lineage>
        <taxon>Bacteria</taxon>
        <taxon>Bacillati</taxon>
        <taxon>Bacillota</taxon>
        <taxon>Bacilli</taxon>
        <taxon>Bacillales</taxon>
        <taxon>Paenibacillaceae</taxon>
        <taxon>Paenibacillus</taxon>
    </lineage>
</organism>
<dbReference type="InterPro" id="IPR038656">
    <property type="entry name" value="Peptidase_G1_sf"/>
</dbReference>
<dbReference type="PANTHER" id="PTHR37536">
    <property type="entry name" value="PUTATIVE (AFU_ORTHOLOGUE AFUA_3G02970)-RELATED"/>
    <property type="match status" value="1"/>
</dbReference>
<dbReference type="InterPro" id="IPR000250">
    <property type="entry name" value="Peptidase_G1"/>
</dbReference>
<dbReference type="Gene3D" id="2.60.120.700">
    <property type="entry name" value="Peptidase G1"/>
    <property type="match status" value="1"/>
</dbReference>
<feature type="compositionally biased region" description="Polar residues" evidence="1">
    <location>
        <begin position="208"/>
        <end position="217"/>
    </location>
</feature>
<name>A0A3B0CL62_9BACL</name>
<evidence type="ECO:0008006" key="4">
    <source>
        <dbReference type="Google" id="ProtNLM"/>
    </source>
</evidence>
<reference evidence="2 3" key="1">
    <citation type="journal article" date="2007" name="Int. J. Syst. Evol. Microbiol.">
        <title>Paenibacillus ginsengarvi sp. nov., isolated from soil from ginseng cultivation.</title>
        <authorList>
            <person name="Yoon M.H."/>
            <person name="Ten L.N."/>
            <person name="Im W.T."/>
        </authorList>
    </citation>
    <scope>NUCLEOTIDE SEQUENCE [LARGE SCALE GENOMIC DNA]</scope>
    <source>
        <strain evidence="2 3">KCTC 13059</strain>
    </source>
</reference>
<dbReference type="Proteomes" id="UP000282311">
    <property type="component" value="Unassembled WGS sequence"/>
</dbReference>
<dbReference type="CDD" id="cd13426">
    <property type="entry name" value="Peptidase_G1"/>
    <property type="match status" value="1"/>
</dbReference>
<feature type="region of interest" description="Disordered" evidence="1">
    <location>
        <begin position="202"/>
        <end position="236"/>
    </location>
</feature>
<dbReference type="GO" id="GO:0006508">
    <property type="term" value="P:proteolysis"/>
    <property type="evidence" value="ECO:0007669"/>
    <property type="project" value="InterPro"/>
</dbReference>
<dbReference type="EMBL" id="RBAH01000003">
    <property type="protein sequence ID" value="RKN85942.1"/>
    <property type="molecule type" value="Genomic_DNA"/>
</dbReference>
<gene>
    <name evidence="2" type="ORF">D7M11_06330</name>
</gene>
<comment type="caution">
    <text evidence="2">The sequence shown here is derived from an EMBL/GenBank/DDBJ whole genome shotgun (WGS) entry which is preliminary data.</text>
</comment>
<dbReference type="OrthoDB" id="2630173at2"/>
<dbReference type="InterPro" id="IPR013320">
    <property type="entry name" value="ConA-like_dom_sf"/>
</dbReference>
<dbReference type="Pfam" id="PF01828">
    <property type="entry name" value="Peptidase_A4"/>
    <property type="match status" value="1"/>
</dbReference>
<dbReference type="AlphaFoldDB" id="A0A3B0CL62"/>
<proteinExistence type="predicted"/>